<reference evidence="1" key="2">
    <citation type="submission" date="2018-07" db="EMBL/GenBank/DDBJ databases">
        <authorList>
            <consortium name="PulseNet: The National Subtyping Network for Foodborne Disease Surveillance"/>
            <person name="Tarr C.L."/>
            <person name="Trees E."/>
            <person name="Katz L.S."/>
            <person name="Carleton-Romer H.A."/>
            <person name="Stroika S."/>
            <person name="Kucerova Z."/>
            <person name="Roache K.F."/>
            <person name="Sabol A.L."/>
            <person name="Besser J."/>
            <person name="Gerner-Smidt P."/>
        </authorList>
    </citation>
    <scope>NUCLEOTIDE SEQUENCE [LARGE SCALE GENOMIC DNA]</scope>
    <source>
        <strain evidence="1">PNUSAS018503</strain>
    </source>
</reference>
<reference evidence="2 3" key="1">
    <citation type="submission" date="2018-06" db="EMBL/GenBank/DDBJ databases">
        <authorList>
            <consortium name="Pathogen Informatics"/>
            <person name="Doyle S."/>
        </authorList>
    </citation>
    <scope>NUCLEOTIDE SEQUENCE [LARGE SCALE GENOMIC DNA]</scope>
    <source>
        <strain evidence="2 3">NCTC9854</strain>
    </source>
</reference>
<evidence type="ECO:0000313" key="3">
    <source>
        <dbReference type="Proteomes" id="UP000254773"/>
    </source>
</evidence>
<evidence type="ECO:0000313" key="2">
    <source>
        <dbReference type="EMBL" id="SUF35877.1"/>
    </source>
</evidence>
<evidence type="ECO:0000313" key="1">
    <source>
        <dbReference type="EMBL" id="ECT9425699.1"/>
    </source>
</evidence>
<name>A0A379Q2R0_SALER</name>
<dbReference type="EMBL" id="UGWI01000001">
    <property type="protein sequence ID" value="SUF35877.1"/>
    <property type="molecule type" value="Genomic_DNA"/>
</dbReference>
<dbReference type="EMBL" id="AAKOJA010000005">
    <property type="protein sequence ID" value="ECT9425699.1"/>
    <property type="molecule type" value="Genomic_DNA"/>
</dbReference>
<gene>
    <name evidence="1" type="ORF">CG587_14365</name>
    <name evidence="2" type="ORF">NCTC9854_00055</name>
</gene>
<sequence length="100" mass="11481">MKFLIFIFMVCTVCNAFGGNVIYLTSREQLSLKIASNALPDNESLESYKVGIEDKKEFIEVIFYESDENIYIQGGGGKMYVYHVDFKNKTCTLVRKTLMK</sequence>
<dbReference type="RefSeq" id="WP_000670255.1">
    <property type="nucleotide sequence ID" value="NZ_CP053585.1"/>
</dbReference>
<accession>A0A379Q2R0</accession>
<proteinExistence type="predicted"/>
<organism evidence="2 3">
    <name type="scientific">Salmonella enterica</name>
    <name type="common">Salmonella choleraesuis</name>
    <dbReference type="NCBI Taxonomy" id="28901"/>
    <lineage>
        <taxon>Bacteria</taxon>
        <taxon>Pseudomonadati</taxon>
        <taxon>Pseudomonadota</taxon>
        <taxon>Gammaproteobacteria</taxon>
        <taxon>Enterobacterales</taxon>
        <taxon>Enterobacteriaceae</taxon>
        <taxon>Salmonella</taxon>
    </lineage>
</organism>
<dbReference type="Proteomes" id="UP000839904">
    <property type="component" value="Unassembled WGS sequence"/>
</dbReference>
<protein>
    <submittedName>
        <fullName evidence="2">Uncharacterized protein</fullName>
    </submittedName>
</protein>
<dbReference type="Proteomes" id="UP000254773">
    <property type="component" value="Unassembled WGS sequence"/>
</dbReference>
<dbReference type="AlphaFoldDB" id="A0A379Q2R0"/>